<comment type="caution">
    <text evidence="1">The sequence shown here is derived from an EMBL/GenBank/DDBJ whole genome shotgun (WGS) entry which is preliminary data.</text>
</comment>
<gene>
    <name evidence="1" type="ORF">FSCOSCO3_A006986</name>
</gene>
<organism evidence="1 2">
    <name type="scientific">Scomber scombrus</name>
    <name type="common">Atlantic mackerel</name>
    <name type="synonym">Scomber vernalis</name>
    <dbReference type="NCBI Taxonomy" id="13677"/>
    <lineage>
        <taxon>Eukaryota</taxon>
        <taxon>Metazoa</taxon>
        <taxon>Chordata</taxon>
        <taxon>Craniata</taxon>
        <taxon>Vertebrata</taxon>
        <taxon>Euteleostomi</taxon>
        <taxon>Actinopterygii</taxon>
        <taxon>Neopterygii</taxon>
        <taxon>Teleostei</taxon>
        <taxon>Neoteleostei</taxon>
        <taxon>Acanthomorphata</taxon>
        <taxon>Pelagiaria</taxon>
        <taxon>Scombriformes</taxon>
        <taxon>Scombridae</taxon>
        <taxon>Scomber</taxon>
    </lineage>
</organism>
<evidence type="ECO:0000313" key="1">
    <source>
        <dbReference type="EMBL" id="CAK6979999.1"/>
    </source>
</evidence>
<sequence length="110" mass="12170">MAFIRYYINESKCASLENTGVDREQLQPSIAAAFLRALCYLPNELYGSRQVPTPPVCSTTFRFLPGTTEEPKLRATRGGEGEREETKSVRVCRCVTAECVRTSPPPPLSG</sequence>
<dbReference type="AlphaFoldDB" id="A0AAV1QAD1"/>
<proteinExistence type="predicted"/>
<dbReference type="EMBL" id="CAWUFR010000632">
    <property type="protein sequence ID" value="CAK6979999.1"/>
    <property type="molecule type" value="Genomic_DNA"/>
</dbReference>
<evidence type="ECO:0000313" key="2">
    <source>
        <dbReference type="Proteomes" id="UP001314229"/>
    </source>
</evidence>
<keyword evidence="2" id="KW-1185">Reference proteome</keyword>
<name>A0AAV1QAD1_SCOSC</name>
<protein>
    <submittedName>
        <fullName evidence="1">Uncharacterized protein</fullName>
    </submittedName>
</protein>
<accession>A0AAV1QAD1</accession>
<dbReference type="Proteomes" id="UP001314229">
    <property type="component" value="Unassembled WGS sequence"/>
</dbReference>
<reference evidence="1 2" key="1">
    <citation type="submission" date="2024-01" db="EMBL/GenBank/DDBJ databases">
        <authorList>
            <person name="Alioto T."/>
            <person name="Alioto T."/>
            <person name="Gomez Garrido J."/>
        </authorList>
    </citation>
    <scope>NUCLEOTIDE SEQUENCE [LARGE SCALE GENOMIC DNA]</scope>
</reference>